<reference evidence="2" key="1">
    <citation type="journal article" date="2008" name="Nat. Genet.">
        <title>The Pristionchus pacificus genome provides a unique perspective on nematode lifestyle and parasitism.</title>
        <authorList>
            <person name="Dieterich C."/>
            <person name="Clifton S.W."/>
            <person name="Schuster L.N."/>
            <person name="Chinwalla A."/>
            <person name="Delehaunty K."/>
            <person name="Dinkelacker I."/>
            <person name="Fulton L."/>
            <person name="Fulton R."/>
            <person name="Godfrey J."/>
            <person name="Minx P."/>
            <person name="Mitreva M."/>
            <person name="Roeseler W."/>
            <person name="Tian H."/>
            <person name="Witte H."/>
            <person name="Yang S.P."/>
            <person name="Wilson R.K."/>
            <person name="Sommer R.J."/>
        </authorList>
    </citation>
    <scope>NUCLEOTIDE SEQUENCE [LARGE SCALE GENOMIC DNA]</scope>
    <source>
        <strain evidence="2">PS312</strain>
    </source>
</reference>
<name>A0A2A6BTS4_PRIPA</name>
<evidence type="ECO:0000313" key="2">
    <source>
        <dbReference type="Proteomes" id="UP000005239"/>
    </source>
</evidence>
<dbReference type="EnsemblMetazoa" id="PPA04755.1">
    <property type="protein sequence ID" value="PPA04755.1"/>
    <property type="gene ID" value="WBGene00094309"/>
</dbReference>
<keyword evidence="2" id="KW-1185">Reference proteome</keyword>
<dbReference type="AlphaFoldDB" id="A0A2A6BTS4"/>
<proteinExistence type="predicted"/>
<accession>A0A8R1YAK6</accession>
<dbReference type="Proteomes" id="UP000005239">
    <property type="component" value="Unassembled WGS sequence"/>
</dbReference>
<dbReference type="SMART" id="SM00256">
    <property type="entry name" value="FBOX"/>
    <property type="match status" value="2"/>
</dbReference>
<protein>
    <submittedName>
        <fullName evidence="1">F-box domain-containing protein</fullName>
    </submittedName>
</protein>
<dbReference type="Pfam" id="PF00646">
    <property type="entry name" value="F-box"/>
    <property type="match status" value="1"/>
</dbReference>
<reference evidence="1" key="2">
    <citation type="submission" date="2022-06" db="UniProtKB">
        <authorList>
            <consortium name="EnsemblMetazoa"/>
        </authorList>
    </citation>
    <scope>IDENTIFICATION</scope>
    <source>
        <strain evidence="1">PS312</strain>
    </source>
</reference>
<dbReference type="InterPro" id="IPR001810">
    <property type="entry name" value="F-box_dom"/>
</dbReference>
<accession>A0A2A6BTS4</accession>
<sequence length="672" mass="76702">MSLESLPLELKDQVFFYVLPPDRLNLSRFSTALREAVSQTHLVPRLSKGYYDGQLSNIIFDRKEGPVSGRGGPHNGPQYNGNDIYVNLALGVNLRVDGSPESYQSAIRIRQRILMINYDEDTVSFIREMLNNCIFEKARIEIEHIDHFHPSLVPFINEFSEKVFLIGPLSLIPRLSELKPLRRFNIEGIGERGRLDVEKLDDQKLLSIAAAGHARIDVKSESDITEQGLRTLLMNLASDPRNQLIRFLSMYKVDEFLRLLGFTVPADNGGRHQQMPQEQNEFVLIPQRFGHKQYVLWYRSAALLIDVHEIWAMSLESLPLELKDQIFSYIHPPDRLSLSECSTALREAVSHLTGNTGVSRSQLSNIYVDGKAESIVGWRGGRNGPQLTGTDIFVSLALGIDLRVNASLESRLSAIRIRQRLCDKLTVKKVCLKNITYDELTSWFIQQMLNHCAYESVHIEMSNIDQFHPSLVSFINDCTGKVYLSGPLSLIPHIRQLKPLARFSTGEASEMFERVDDGKLLAIAEAGHAHTDLLGRFESAITEQGLRTLLMNLASNPHNQLIRFSMYKVENFVRLLGSEPKPKRQIRGEEEEEEANEFFVLVPQHGQPYHKQYIVWYRTAALLIDGDSIWAVSHHDRATDELRMPKRDDIFHMHDELNYVVRKSDVRSKVIP</sequence>
<evidence type="ECO:0000313" key="1">
    <source>
        <dbReference type="EnsemblMetazoa" id="PPA04755.1"/>
    </source>
</evidence>
<gene>
    <name evidence="1" type="primary">WBGene00094309</name>
</gene>
<dbReference type="InterPro" id="IPR036047">
    <property type="entry name" value="F-box-like_dom_sf"/>
</dbReference>
<organism evidence="1 2">
    <name type="scientific">Pristionchus pacificus</name>
    <name type="common">Parasitic nematode worm</name>
    <dbReference type="NCBI Taxonomy" id="54126"/>
    <lineage>
        <taxon>Eukaryota</taxon>
        <taxon>Metazoa</taxon>
        <taxon>Ecdysozoa</taxon>
        <taxon>Nematoda</taxon>
        <taxon>Chromadorea</taxon>
        <taxon>Rhabditida</taxon>
        <taxon>Rhabditina</taxon>
        <taxon>Diplogasteromorpha</taxon>
        <taxon>Diplogasteroidea</taxon>
        <taxon>Neodiplogasteridae</taxon>
        <taxon>Pristionchus</taxon>
    </lineage>
</organism>
<dbReference type="PROSITE" id="PS50181">
    <property type="entry name" value="FBOX"/>
    <property type="match status" value="2"/>
</dbReference>
<dbReference type="SUPFAM" id="SSF81383">
    <property type="entry name" value="F-box domain"/>
    <property type="match status" value="1"/>
</dbReference>